<proteinExistence type="predicted"/>
<organism evidence="1 2">
    <name type="scientific">Bodo saltans</name>
    <name type="common">Flagellated protozoan</name>
    <dbReference type="NCBI Taxonomy" id="75058"/>
    <lineage>
        <taxon>Eukaryota</taxon>
        <taxon>Discoba</taxon>
        <taxon>Euglenozoa</taxon>
        <taxon>Kinetoplastea</taxon>
        <taxon>Metakinetoplastina</taxon>
        <taxon>Eubodonida</taxon>
        <taxon>Bodonidae</taxon>
        <taxon>Bodo</taxon>
    </lineage>
</organism>
<keyword evidence="2" id="KW-1185">Reference proteome</keyword>
<accession>A0A0S4JMP5</accession>
<evidence type="ECO:0000313" key="1">
    <source>
        <dbReference type="EMBL" id="CUG92795.1"/>
    </source>
</evidence>
<evidence type="ECO:0000313" key="2">
    <source>
        <dbReference type="Proteomes" id="UP000051952"/>
    </source>
</evidence>
<name>A0A0S4JMP5_BODSA</name>
<dbReference type="AlphaFoldDB" id="A0A0S4JMP5"/>
<dbReference type="Proteomes" id="UP000051952">
    <property type="component" value="Unassembled WGS sequence"/>
</dbReference>
<gene>
    <name evidence="1" type="ORF">BSAL_39400</name>
</gene>
<reference evidence="2" key="1">
    <citation type="submission" date="2015-09" db="EMBL/GenBank/DDBJ databases">
        <authorList>
            <consortium name="Pathogen Informatics"/>
        </authorList>
    </citation>
    <scope>NUCLEOTIDE SEQUENCE [LARGE SCALE GENOMIC DNA]</scope>
    <source>
        <strain evidence="2">Lake Konstanz</strain>
    </source>
</reference>
<dbReference type="VEuPathDB" id="TriTrypDB:BSAL_39400"/>
<dbReference type="EMBL" id="CYKH01002087">
    <property type="protein sequence ID" value="CUG92795.1"/>
    <property type="molecule type" value="Genomic_DNA"/>
</dbReference>
<protein>
    <submittedName>
        <fullName evidence="1">Uncharacterized protein</fullName>
    </submittedName>
</protein>
<sequence length="90" mass="10136">MCVCKYVGSSTSVLETVLSVVQITQMLLRLLALFREWEWRELVPEPFVHADAARGNCDYDPLAAAPPPPKMMNEAMIRNNGANDDVKRPF</sequence>